<dbReference type="EMBL" id="ADBV01004852">
    <property type="protein sequence ID" value="EJW80073.1"/>
    <property type="molecule type" value="Genomic_DNA"/>
</dbReference>
<reference evidence="2" key="1">
    <citation type="submission" date="2012-08" db="EMBL/GenBank/DDBJ databases">
        <title>The Genome Sequence of Wuchereria bancrofti.</title>
        <authorList>
            <person name="Nutman T.B."/>
            <person name="Fink D.L."/>
            <person name="Russ C."/>
            <person name="Young S."/>
            <person name="Zeng Q."/>
            <person name="Koehrsen M."/>
            <person name="Alvarado L."/>
            <person name="Berlin A."/>
            <person name="Chapman S.B."/>
            <person name="Chen Z."/>
            <person name="Freedman E."/>
            <person name="Gellesch M."/>
            <person name="Goldberg J."/>
            <person name="Griggs A."/>
            <person name="Gujja S."/>
            <person name="Heilman E.R."/>
            <person name="Heiman D."/>
            <person name="Hepburn T."/>
            <person name="Howarth C."/>
            <person name="Jen D."/>
            <person name="Larson L."/>
            <person name="Lewis B."/>
            <person name="Mehta T."/>
            <person name="Park D."/>
            <person name="Pearson M."/>
            <person name="Roberts A."/>
            <person name="Saif S."/>
            <person name="Shea T."/>
            <person name="Shenoy N."/>
            <person name="Sisk P."/>
            <person name="Stolte C."/>
            <person name="Sykes S."/>
            <person name="Walk T."/>
            <person name="White J."/>
            <person name="Yandava C."/>
            <person name="Haas B."/>
            <person name="Henn M.R."/>
            <person name="Nusbaum C."/>
            <person name="Birren B."/>
        </authorList>
    </citation>
    <scope>NUCLEOTIDE SEQUENCE [LARGE SCALE GENOMIC DNA]</scope>
    <source>
        <strain evidence="2">NA</strain>
    </source>
</reference>
<name>J9ED37_WUCBA</name>
<proteinExistence type="predicted"/>
<comment type="caution">
    <text evidence="1">The sequence shown here is derived from an EMBL/GenBank/DDBJ whole genome shotgun (WGS) entry which is preliminary data.</text>
</comment>
<dbReference type="Proteomes" id="UP000004810">
    <property type="component" value="Unassembled WGS sequence"/>
</dbReference>
<accession>J9ED37</accession>
<evidence type="ECO:0000313" key="1">
    <source>
        <dbReference type="EMBL" id="EJW80073.1"/>
    </source>
</evidence>
<organism evidence="1 2">
    <name type="scientific">Wuchereria bancrofti</name>
    <dbReference type="NCBI Taxonomy" id="6293"/>
    <lineage>
        <taxon>Eukaryota</taxon>
        <taxon>Metazoa</taxon>
        <taxon>Ecdysozoa</taxon>
        <taxon>Nematoda</taxon>
        <taxon>Chromadorea</taxon>
        <taxon>Rhabditida</taxon>
        <taxon>Spirurina</taxon>
        <taxon>Spiruromorpha</taxon>
        <taxon>Filarioidea</taxon>
        <taxon>Onchocercidae</taxon>
        <taxon>Wuchereria</taxon>
    </lineage>
</organism>
<evidence type="ECO:0000313" key="2">
    <source>
        <dbReference type="Proteomes" id="UP000004810"/>
    </source>
</evidence>
<protein>
    <submittedName>
        <fullName evidence="1">Uncharacterized protein</fullName>
    </submittedName>
</protein>
<sequence>MYISNRYDKCFGIMYHIARDIEKMLTGNKRGNEEVGNEFLLIHTASSHYIRTRIKEAALVDSIDENNMYC</sequence>
<gene>
    <name evidence="1" type="ORF">WUBG_09017</name>
</gene>
<dbReference type="AlphaFoldDB" id="J9ED37"/>